<reference evidence="1 2" key="1">
    <citation type="submission" date="2019-03" db="EMBL/GenBank/DDBJ databases">
        <title>Genomic Encyclopedia of Type Strains, Phase III (KMG-III): the genomes of soil and plant-associated and newly described type strains.</title>
        <authorList>
            <person name="Whitman W."/>
        </authorList>
    </citation>
    <scope>NUCLEOTIDE SEQUENCE [LARGE SCALE GENOMIC DNA]</scope>
    <source>
        <strain evidence="1 2">VKM Ac-2527</strain>
    </source>
</reference>
<evidence type="ECO:0000313" key="1">
    <source>
        <dbReference type="EMBL" id="TDO50136.1"/>
    </source>
</evidence>
<comment type="caution">
    <text evidence="1">The sequence shown here is derived from an EMBL/GenBank/DDBJ whole genome shotgun (WGS) entry which is preliminary data.</text>
</comment>
<evidence type="ECO:0000313" key="2">
    <source>
        <dbReference type="Proteomes" id="UP000295388"/>
    </source>
</evidence>
<gene>
    <name evidence="1" type="ORF">EV643_105367</name>
</gene>
<proteinExistence type="predicted"/>
<organism evidence="1 2">
    <name type="scientific">Kribbella caucasensis</name>
    <dbReference type="NCBI Taxonomy" id="2512215"/>
    <lineage>
        <taxon>Bacteria</taxon>
        <taxon>Bacillati</taxon>
        <taxon>Actinomycetota</taxon>
        <taxon>Actinomycetes</taxon>
        <taxon>Propionibacteriales</taxon>
        <taxon>Kribbellaceae</taxon>
        <taxon>Kribbella</taxon>
    </lineage>
</organism>
<sequence length="214" mass="23577">MPHSSRQTSSNLLVLHSLRCIGFAGLARIADAAGLPESDVESELIDLARAGHVSHTPGDFGGWGLTESGRAADAVRIAGELDTVGARTTVAQAYDAFTPLNTELLDLCTAWQLRIVDGVARPNEHTDPVYDSRVLDLFTDFGHRADVVCAELSAALTRFERYRVRLTEALTRARSGELDYLVDRFDSYHTVWFQLHEDLLVTLGIPRDWAAADR</sequence>
<dbReference type="EMBL" id="SNWQ01000005">
    <property type="protein sequence ID" value="TDO50136.1"/>
    <property type="molecule type" value="Genomic_DNA"/>
</dbReference>
<dbReference type="Proteomes" id="UP000295388">
    <property type="component" value="Unassembled WGS sequence"/>
</dbReference>
<name>A0A4R6KKM2_9ACTN</name>
<dbReference type="OrthoDB" id="3568381at2"/>
<keyword evidence="2" id="KW-1185">Reference proteome</keyword>
<dbReference type="RefSeq" id="WP_133800385.1">
    <property type="nucleotide sequence ID" value="NZ_SNWQ01000005.1"/>
</dbReference>
<protein>
    <submittedName>
        <fullName evidence="1">Uncharacterized protein</fullName>
    </submittedName>
</protein>
<accession>A0A4R6KKM2</accession>
<dbReference type="AlphaFoldDB" id="A0A4R6KKM2"/>